<dbReference type="Proteomes" id="UP000765509">
    <property type="component" value="Unassembled WGS sequence"/>
</dbReference>
<gene>
    <name evidence="1" type="ORF">O181_042543</name>
</gene>
<dbReference type="PANTHER" id="PTHR24559:SF444">
    <property type="entry name" value="REVERSE TRANSCRIPTASE DOMAIN-CONTAINING PROTEIN"/>
    <property type="match status" value="1"/>
</dbReference>
<organism evidence="1 2">
    <name type="scientific">Austropuccinia psidii MF-1</name>
    <dbReference type="NCBI Taxonomy" id="1389203"/>
    <lineage>
        <taxon>Eukaryota</taxon>
        <taxon>Fungi</taxon>
        <taxon>Dikarya</taxon>
        <taxon>Basidiomycota</taxon>
        <taxon>Pucciniomycotina</taxon>
        <taxon>Pucciniomycetes</taxon>
        <taxon>Pucciniales</taxon>
        <taxon>Sphaerophragmiaceae</taxon>
        <taxon>Austropuccinia</taxon>
    </lineage>
</organism>
<dbReference type="InterPro" id="IPR053134">
    <property type="entry name" value="RNA-dir_DNA_polymerase"/>
</dbReference>
<dbReference type="PANTHER" id="PTHR24559">
    <property type="entry name" value="TRANSPOSON TY3-I GAG-POL POLYPROTEIN"/>
    <property type="match status" value="1"/>
</dbReference>
<dbReference type="SUPFAM" id="SSF56672">
    <property type="entry name" value="DNA/RNA polymerases"/>
    <property type="match status" value="1"/>
</dbReference>
<evidence type="ECO:0000313" key="1">
    <source>
        <dbReference type="EMBL" id="MBW0502828.1"/>
    </source>
</evidence>
<evidence type="ECO:0000313" key="2">
    <source>
        <dbReference type="Proteomes" id="UP000765509"/>
    </source>
</evidence>
<dbReference type="InterPro" id="IPR043128">
    <property type="entry name" value="Rev_trsase/Diguanyl_cyclase"/>
</dbReference>
<name>A0A9Q3DLC4_9BASI</name>
<dbReference type="InterPro" id="IPR043502">
    <property type="entry name" value="DNA/RNA_pol_sf"/>
</dbReference>
<dbReference type="AlphaFoldDB" id="A0A9Q3DLC4"/>
<keyword evidence="2" id="KW-1185">Reference proteome</keyword>
<sequence>MKLGVLSKVGHNEQVEVTTPIFINWNNGKSRMVGDFKALNTYTIYDRYSIRSIHETSAQSSEAKSITAMDSLKGFNQNFLKDNAKKPLRIIIHCGIYEHSRMQFVIQNAPSHYQRMMNTIFPEKLSEG</sequence>
<accession>A0A9Q3DLC4</accession>
<dbReference type="Gene3D" id="3.30.70.270">
    <property type="match status" value="1"/>
</dbReference>
<comment type="caution">
    <text evidence="1">The sequence shown here is derived from an EMBL/GenBank/DDBJ whole genome shotgun (WGS) entry which is preliminary data.</text>
</comment>
<protein>
    <submittedName>
        <fullName evidence="1">Uncharacterized protein</fullName>
    </submittedName>
</protein>
<reference evidence="1" key="1">
    <citation type="submission" date="2021-03" db="EMBL/GenBank/DDBJ databases">
        <title>Draft genome sequence of rust myrtle Austropuccinia psidii MF-1, a brazilian biotype.</title>
        <authorList>
            <person name="Quecine M.C."/>
            <person name="Pachon D.M.R."/>
            <person name="Bonatelli M.L."/>
            <person name="Correr F.H."/>
            <person name="Franceschini L.M."/>
            <person name="Leite T.F."/>
            <person name="Margarido G.R.A."/>
            <person name="Almeida C.A."/>
            <person name="Ferrarezi J.A."/>
            <person name="Labate C.A."/>
        </authorList>
    </citation>
    <scope>NUCLEOTIDE SEQUENCE</scope>
    <source>
        <strain evidence="1">MF-1</strain>
    </source>
</reference>
<dbReference type="EMBL" id="AVOT02017028">
    <property type="protein sequence ID" value="MBW0502828.1"/>
    <property type="molecule type" value="Genomic_DNA"/>
</dbReference>
<proteinExistence type="predicted"/>